<dbReference type="PANTHER" id="PTHR11552">
    <property type="entry name" value="GLUCOSE-METHANOL-CHOLINE GMC OXIDOREDUCTASE"/>
    <property type="match status" value="1"/>
</dbReference>
<dbReference type="GO" id="GO:0050660">
    <property type="term" value="F:flavin adenine dinucleotide binding"/>
    <property type="evidence" value="ECO:0007669"/>
    <property type="project" value="InterPro"/>
</dbReference>
<proteinExistence type="inferred from homology"/>
<comment type="cofactor">
    <cofactor evidence="2">
        <name>FAD</name>
        <dbReference type="ChEBI" id="CHEBI:57692"/>
    </cofactor>
</comment>
<protein>
    <recommendedName>
        <fullName evidence="3">Glucose-methanol-choline oxidoreductase N-terminal domain-containing protein</fullName>
    </recommendedName>
</protein>
<gene>
    <name evidence="4" type="ORF">TDIB3V08_LOCUS11394</name>
</gene>
<dbReference type="PROSITE" id="PS00624">
    <property type="entry name" value="GMC_OXRED_2"/>
    <property type="match status" value="1"/>
</dbReference>
<keyword evidence="2" id="KW-0285">Flavoprotein</keyword>
<keyword evidence="2" id="KW-0274">FAD</keyword>
<dbReference type="InterPro" id="IPR012132">
    <property type="entry name" value="GMC_OxRdtase"/>
</dbReference>
<dbReference type="InterPro" id="IPR000172">
    <property type="entry name" value="GMC_OxRdtase_N"/>
</dbReference>
<dbReference type="SUPFAM" id="SSF51905">
    <property type="entry name" value="FAD/NAD(P)-binding domain"/>
    <property type="match status" value="1"/>
</dbReference>
<dbReference type="PIRSF" id="PIRSF000137">
    <property type="entry name" value="Alcohol_oxidase"/>
    <property type="match status" value="1"/>
</dbReference>
<comment type="similarity">
    <text evidence="1">Belongs to the GMC oxidoreductase family.</text>
</comment>
<reference evidence="4" key="1">
    <citation type="submission" date="2020-11" db="EMBL/GenBank/DDBJ databases">
        <authorList>
            <person name="Tran Van P."/>
        </authorList>
    </citation>
    <scope>NUCLEOTIDE SEQUENCE</scope>
</reference>
<dbReference type="InterPro" id="IPR007867">
    <property type="entry name" value="GMC_OxRtase_C"/>
</dbReference>
<evidence type="ECO:0000256" key="1">
    <source>
        <dbReference type="ARBA" id="ARBA00010790"/>
    </source>
</evidence>
<feature type="domain" description="Glucose-methanol-choline oxidoreductase N-terminal" evidence="3">
    <location>
        <begin position="310"/>
        <end position="324"/>
    </location>
</feature>
<feature type="binding site" evidence="2">
    <location>
        <position position="273"/>
    </location>
    <ligand>
        <name>FAD</name>
        <dbReference type="ChEBI" id="CHEBI:57692"/>
    </ligand>
</feature>
<accession>A0A7R8ZD89</accession>
<dbReference type="GO" id="GO:0016614">
    <property type="term" value="F:oxidoreductase activity, acting on CH-OH group of donors"/>
    <property type="evidence" value="ECO:0007669"/>
    <property type="project" value="InterPro"/>
</dbReference>
<dbReference type="InterPro" id="IPR036188">
    <property type="entry name" value="FAD/NAD-bd_sf"/>
</dbReference>
<evidence type="ECO:0000313" key="4">
    <source>
        <dbReference type="EMBL" id="CAD7205242.1"/>
    </source>
</evidence>
<dbReference type="PANTHER" id="PTHR11552:SF227">
    <property type="entry name" value="GLUCOSE DEHYDROGENASE [FAD, QUINONE]-LIKE PROTEIN"/>
    <property type="match status" value="1"/>
</dbReference>
<dbReference type="Pfam" id="PF05199">
    <property type="entry name" value="GMC_oxred_C"/>
    <property type="match status" value="1"/>
</dbReference>
<dbReference type="Pfam" id="PF00732">
    <property type="entry name" value="GMC_oxred_N"/>
    <property type="match status" value="1"/>
</dbReference>
<dbReference type="AlphaFoldDB" id="A0A7R8ZD89"/>
<name>A0A7R8ZD89_TIMDO</name>
<dbReference type="Gene3D" id="3.50.50.60">
    <property type="entry name" value="FAD/NAD(P)-binding domain"/>
    <property type="match status" value="1"/>
</dbReference>
<evidence type="ECO:0000256" key="2">
    <source>
        <dbReference type="PIRSR" id="PIRSR000137-2"/>
    </source>
</evidence>
<evidence type="ECO:0000259" key="3">
    <source>
        <dbReference type="PROSITE" id="PS00624"/>
    </source>
</evidence>
<organism evidence="4">
    <name type="scientific">Timema douglasi</name>
    <name type="common">Walking stick</name>
    <dbReference type="NCBI Taxonomy" id="61478"/>
    <lineage>
        <taxon>Eukaryota</taxon>
        <taxon>Metazoa</taxon>
        <taxon>Ecdysozoa</taxon>
        <taxon>Arthropoda</taxon>
        <taxon>Hexapoda</taxon>
        <taxon>Insecta</taxon>
        <taxon>Pterygota</taxon>
        <taxon>Neoptera</taxon>
        <taxon>Polyneoptera</taxon>
        <taxon>Phasmatodea</taxon>
        <taxon>Timematodea</taxon>
        <taxon>Timematoidea</taxon>
        <taxon>Timematidae</taxon>
        <taxon>Timema</taxon>
    </lineage>
</organism>
<dbReference type="EMBL" id="OA574479">
    <property type="protein sequence ID" value="CAD7205242.1"/>
    <property type="molecule type" value="Genomic_DNA"/>
</dbReference>
<dbReference type="Gene3D" id="3.30.560.10">
    <property type="entry name" value="Glucose Oxidase, domain 3"/>
    <property type="match status" value="1"/>
</dbReference>
<dbReference type="SUPFAM" id="SSF54373">
    <property type="entry name" value="FAD-linked reductases, C-terminal domain"/>
    <property type="match status" value="1"/>
</dbReference>
<sequence>MNIPSSPPSNTSLSDAMGTSPLTMFLSLINYIVDHQGHTDPSSSLTDNIPDAQEYDFIVVGAGAGGIIVANRLTEVSNWSVLLLEAGGEEPSYAEVPSYCVFMQQTSSEVDWGYWSEARPNFCGGNGCSMQRGKVLGGSTTTNSMFYVRGHHRDYDEWARMGNEGWGYEDILKYFVKSEDNGDPNLVKTKYHGSGGYQSVEVYPYQDINTMALLKGLEEIGLTTRDINGEHQKGVMLSQMTAKNGERRSANIAFLKPIRGKRSNLKVLTNALVTKVLIDAYTKTANGVQYHKNGKFMTAIARKEVIVSGGAINSPQLLQLSGVGPREVLEPLGIPVIQDLKVGYNFHDHICSSGVNYTLTKTSQWAGLDAQYEHLTKYALNRTGPLSATGVAQVVAFKTTEYENITDYNDIQFTFENTHVGGVHPNSYYDQITVIPIVLRPKSRGYIKIKSKDPFEHPLINPNYFSEEYDIKILLKGLQYGIDFLKSKTFQELGYRLNTSPMHGCSKHEFASEPYWRCVIKKYSRTNYHLGGSCKMGPASDQDAVVDSSLRVYNVTNLRVIDASIMPFVISGNTNAPTMMIAEKGADMIKRDWNIKLT</sequence>
<feature type="binding site" evidence="2">
    <location>
        <position position="135"/>
    </location>
    <ligand>
        <name>FAD</name>
        <dbReference type="ChEBI" id="CHEBI:57692"/>
    </ligand>
</feature>